<dbReference type="OrthoDB" id="61870at2759"/>
<dbReference type="KEGG" id="aqu:100635435"/>
<evidence type="ECO:0000313" key="2">
    <source>
        <dbReference type="EnsemblMetazoa" id="Aqu2.1.34403_001"/>
    </source>
</evidence>
<gene>
    <name evidence="2" type="primary">100635435</name>
</gene>
<dbReference type="EnsemblMetazoa" id="Aqu2.1.34403_001">
    <property type="protein sequence ID" value="Aqu2.1.34403_001"/>
    <property type="gene ID" value="Aqu2.1.34403"/>
</dbReference>
<proteinExistence type="predicted"/>
<accession>A0A1X7V312</accession>
<protein>
    <recommendedName>
        <fullName evidence="1">N-acetyltransferase domain-containing protein</fullName>
    </recommendedName>
</protein>
<keyword evidence="3" id="KW-1185">Reference proteome</keyword>
<dbReference type="InterPro" id="IPR000182">
    <property type="entry name" value="GNAT_dom"/>
</dbReference>
<evidence type="ECO:0000313" key="3">
    <source>
        <dbReference type="Proteomes" id="UP000007879"/>
    </source>
</evidence>
<name>A0A1X7V312_AMPQE</name>
<dbReference type="Gene3D" id="3.40.630.30">
    <property type="match status" value="1"/>
</dbReference>
<evidence type="ECO:0000259" key="1">
    <source>
        <dbReference type="PROSITE" id="PS51186"/>
    </source>
</evidence>
<dbReference type="InParanoid" id="A0A1X7V312"/>
<dbReference type="Pfam" id="PF08445">
    <property type="entry name" value="FR47"/>
    <property type="match status" value="1"/>
</dbReference>
<sequence>MELVEIETGKRGELKDFLYKYWPDTLEIIRGGLKGILRAEQNPKLFADSCLPVTTVILTFDEGIKSIYVFSTDNVKTALILDSFIQSDTIFVGTEELLKQVNLEKVLPKCHITKPFFRYIYKVEADTASVQEVTRSVPGGYKADSIHSSDIEFVISMWTPAATSDKMKYRMRNYITNGSTAAVYDTKVQPNQLVSWIVSSEIGILFHLYTLEEHRGKGLGSIVVEGITQKLLVKGITPVSYIFADNAASSIIFTKCGYEKEGSSLVRLVPDKVI</sequence>
<dbReference type="SUPFAM" id="SSF55729">
    <property type="entry name" value="Acyl-CoA N-acyltransferases (Nat)"/>
    <property type="match status" value="1"/>
</dbReference>
<dbReference type="InterPro" id="IPR013653">
    <property type="entry name" value="GCN5-like_dom"/>
</dbReference>
<dbReference type="GO" id="GO:0016747">
    <property type="term" value="F:acyltransferase activity, transferring groups other than amino-acyl groups"/>
    <property type="evidence" value="ECO:0007669"/>
    <property type="project" value="InterPro"/>
</dbReference>
<dbReference type="Proteomes" id="UP000007879">
    <property type="component" value="Unassembled WGS sequence"/>
</dbReference>
<reference evidence="3" key="1">
    <citation type="journal article" date="2010" name="Nature">
        <title>The Amphimedon queenslandica genome and the evolution of animal complexity.</title>
        <authorList>
            <person name="Srivastava M."/>
            <person name="Simakov O."/>
            <person name="Chapman J."/>
            <person name="Fahey B."/>
            <person name="Gauthier M.E."/>
            <person name="Mitros T."/>
            <person name="Richards G.S."/>
            <person name="Conaco C."/>
            <person name="Dacre M."/>
            <person name="Hellsten U."/>
            <person name="Larroux C."/>
            <person name="Putnam N.H."/>
            <person name="Stanke M."/>
            <person name="Adamska M."/>
            <person name="Darling A."/>
            <person name="Degnan S.M."/>
            <person name="Oakley T.H."/>
            <person name="Plachetzki D.C."/>
            <person name="Zhai Y."/>
            <person name="Adamski M."/>
            <person name="Calcino A."/>
            <person name="Cummins S.F."/>
            <person name="Goodstein D.M."/>
            <person name="Harris C."/>
            <person name="Jackson D.J."/>
            <person name="Leys S.P."/>
            <person name="Shu S."/>
            <person name="Woodcroft B.J."/>
            <person name="Vervoort M."/>
            <person name="Kosik K.S."/>
            <person name="Manning G."/>
            <person name="Degnan B.M."/>
            <person name="Rokhsar D.S."/>
        </authorList>
    </citation>
    <scope>NUCLEOTIDE SEQUENCE [LARGE SCALE GENOMIC DNA]</scope>
</reference>
<dbReference type="PROSITE" id="PS51186">
    <property type="entry name" value="GNAT"/>
    <property type="match status" value="1"/>
</dbReference>
<dbReference type="EnsemblMetazoa" id="XM_003385811.2">
    <property type="protein sequence ID" value="XP_003385859.1"/>
    <property type="gene ID" value="LOC100635435"/>
</dbReference>
<dbReference type="InterPro" id="IPR053225">
    <property type="entry name" value="Acyl-CoA_N-acyltransferase"/>
</dbReference>
<dbReference type="PANTHER" id="PTHR20958:SF6">
    <property type="entry name" value="GLYCINE N-ACYLTRANSFERASE-LIKE PROTEIN"/>
    <property type="match status" value="1"/>
</dbReference>
<dbReference type="PANTHER" id="PTHR20958">
    <property type="entry name" value="GLYCINE N-ACYLTRANSFERASE-LIKE PROTEIN"/>
    <property type="match status" value="1"/>
</dbReference>
<feature type="domain" description="N-acetyltransferase" evidence="1">
    <location>
        <begin position="141"/>
        <end position="274"/>
    </location>
</feature>
<dbReference type="InterPro" id="IPR016181">
    <property type="entry name" value="Acyl_CoA_acyltransferase"/>
</dbReference>
<organism evidence="2">
    <name type="scientific">Amphimedon queenslandica</name>
    <name type="common">Sponge</name>
    <dbReference type="NCBI Taxonomy" id="400682"/>
    <lineage>
        <taxon>Eukaryota</taxon>
        <taxon>Metazoa</taxon>
        <taxon>Porifera</taxon>
        <taxon>Demospongiae</taxon>
        <taxon>Heteroscleromorpha</taxon>
        <taxon>Haplosclerida</taxon>
        <taxon>Niphatidae</taxon>
        <taxon>Amphimedon</taxon>
    </lineage>
</organism>
<dbReference type="AlphaFoldDB" id="A0A1X7V312"/>
<reference evidence="2" key="2">
    <citation type="submission" date="2017-05" db="UniProtKB">
        <authorList>
            <consortium name="EnsemblMetazoa"/>
        </authorList>
    </citation>
    <scope>IDENTIFICATION</scope>
</reference>